<sequence length="419" mass="45345">MRLALVISLALAPLPLWAGEITVAPGGLTAALAEAQDGDVLRLEPGAYAGPIVLDRSLTLDGGGAAHIDGGGNGSVITVTAEDVTVQGLTITGSGDDHETIDSGVQLTKTAHGAVVRDNILRGNLYGIDIHGARNSTVENNIIEGQQHDKMNRRGNGVYVWNAPGAVVTGNDIRWGRDGIFVNSSKKNSFTRNRFRDLRFGVHYMYANQSEVSDNISIGNHLGYAVMYSTRVTVTGNLSVDDRDHGVMLNYTNDSVITGNLVRGGGTEKCAFLYNSHKNRFENNRFEACEIGIHFTAGSDRNRIVGNAFIGNQTQVKYVSTKWDEWSEDGRGNYWSDFVAYDLNGDGLADTPYRPNDAMDHVLWTQPSAKLLLGSPAVQLVRWSQSAFPALLPGGVVDSHALMRPIEITPPQDFTEEGS</sequence>
<dbReference type="RefSeq" id="WP_157707008.1">
    <property type="nucleotide sequence ID" value="NZ_CP034348.1"/>
</dbReference>
<dbReference type="SMART" id="SM00710">
    <property type="entry name" value="PbH1"/>
    <property type="match status" value="10"/>
</dbReference>
<dbReference type="AlphaFoldDB" id="A0A6I6IS88"/>
<dbReference type="EMBL" id="CP034348">
    <property type="protein sequence ID" value="QGX98377.1"/>
    <property type="molecule type" value="Genomic_DNA"/>
</dbReference>
<keyword evidence="4" id="KW-0732">Signal</keyword>
<name>A0A6I6IS88_9RHOB</name>
<keyword evidence="3" id="KW-0833">Ubl conjugation pathway</keyword>
<dbReference type="OrthoDB" id="9767990at2"/>
<feature type="domain" description="Carbohydrate-binding/sugar hydrolysis" evidence="5">
    <location>
        <begin position="189"/>
        <end position="351"/>
    </location>
</feature>
<dbReference type="PANTHER" id="PTHR22990:SF15">
    <property type="entry name" value="F-BOX ONLY PROTEIN 10"/>
    <property type="match status" value="1"/>
</dbReference>
<keyword evidence="7" id="KW-1185">Reference proteome</keyword>
<dbReference type="InterPro" id="IPR011050">
    <property type="entry name" value="Pectin_lyase_fold/virulence"/>
</dbReference>
<dbReference type="InterPro" id="IPR006626">
    <property type="entry name" value="PbH1"/>
</dbReference>
<feature type="signal peptide" evidence="4">
    <location>
        <begin position="1"/>
        <end position="18"/>
    </location>
</feature>
<feature type="domain" description="Carbohydrate-binding/sugar hydrolysis" evidence="5">
    <location>
        <begin position="35"/>
        <end position="183"/>
    </location>
</feature>
<dbReference type="Pfam" id="PF05048">
    <property type="entry name" value="NosD"/>
    <property type="match status" value="1"/>
</dbReference>
<gene>
    <name evidence="6" type="primary">nosD</name>
    <name evidence="6" type="ORF">EI983_08825</name>
</gene>
<dbReference type="NCBIfam" id="TIGR03804">
    <property type="entry name" value="para_beta_helix"/>
    <property type="match status" value="1"/>
</dbReference>
<proteinExistence type="predicted"/>
<dbReference type="KEGG" id="rom:EI983_08825"/>
<evidence type="ECO:0000256" key="2">
    <source>
        <dbReference type="ARBA" id="ARBA00022737"/>
    </source>
</evidence>
<feature type="chain" id="PRO_5026127649" evidence="4">
    <location>
        <begin position="19"/>
        <end position="419"/>
    </location>
</feature>
<dbReference type="SMART" id="SM00722">
    <property type="entry name" value="CASH"/>
    <property type="match status" value="2"/>
</dbReference>
<evidence type="ECO:0000256" key="4">
    <source>
        <dbReference type="SAM" id="SignalP"/>
    </source>
</evidence>
<reference evidence="7" key="1">
    <citation type="submission" date="2018-12" db="EMBL/GenBank/DDBJ databases">
        <title>Complete genome sequence of Roseovarius sp. MME-070.</title>
        <authorList>
            <person name="Nam Y.-D."/>
            <person name="Kang J."/>
            <person name="Chung W.-H."/>
            <person name="Park Y.S."/>
        </authorList>
    </citation>
    <scope>NUCLEOTIDE SEQUENCE [LARGE SCALE GENOMIC DNA]</scope>
    <source>
        <strain evidence="7">MME-070</strain>
    </source>
</reference>
<dbReference type="PANTHER" id="PTHR22990">
    <property type="entry name" value="F-BOX ONLY PROTEIN"/>
    <property type="match status" value="1"/>
</dbReference>
<evidence type="ECO:0000256" key="3">
    <source>
        <dbReference type="ARBA" id="ARBA00022786"/>
    </source>
</evidence>
<dbReference type="InterPro" id="IPR006633">
    <property type="entry name" value="Carb-bd_sugar_hydrolysis-dom"/>
</dbReference>
<evidence type="ECO:0000256" key="1">
    <source>
        <dbReference type="ARBA" id="ARBA00004906"/>
    </source>
</evidence>
<dbReference type="Gene3D" id="2.160.20.10">
    <property type="entry name" value="Single-stranded right-handed beta-helix, Pectin lyase-like"/>
    <property type="match status" value="1"/>
</dbReference>
<dbReference type="InterPro" id="IPR051550">
    <property type="entry name" value="SCF-Subunits/Alg-Epimerases"/>
</dbReference>
<dbReference type="Proteomes" id="UP000428330">
    <property type="component" value="Chromosome"/>
</dbReference>
<dbReference type="InterPro" id="IPR022441">
    <property type="entry name" value="Para_beta_helix_rpt-2"/>
</dbReference>
<dbReference type="InterPro" id="IPR026464">
    <property type="entry name" value="NosD_copper_fam"/>
</dbReference>
<dbReference type="SUPFAM" id="SSF51126">
    <property type="entry name" value="Pectin lyase-like"/>
    <property type="match status" value="1"/>
</dbReference>
<keyword evidence="2" id="KW-0677">Repeat</keyword>
<dbReference type="InterPro" id="IPR007742">
    <property type="entry name" value="NosD_dom"/>
</dbReference>
<protein>
    <submittedName>
        <fullName evidence="6">Nitrous oxide reductase family maturation protein NosD</fullName>
    </submittedName>
</protein>
<comment type="pathway">
    <text evidence="1">Protein modification; protein ubiquitination.</text>
</comment>
<evidence type="ECO:0000313" key="7">
    <source>
        <dbReference type="Proteomes" id="UP000428330"/>
    </source>
</evidence>
<evidence type="ECO:0000313" key="6">
    <source>
        <dbReference type="EMBL" id="QGX98377.1"/>
    </source>
</evidence>
<dbReference type="InterPro" id="IPR012334">
    <property type="entry name" value="Pectin_lyas_fold"/>
</dbReference>
<dbReference type="NCBIfam" id="TIGR04247">
    <property type="entry name" value="NosD_copper_fam"/>
    <property type="match status" value="1"/>
</dbReference>
<accession>A0A6I6IS88</accession>
<evidence type="ECO:0000259" key="5">
    <source>
        <dbReference type="SMART" id="SM00722"/>
    </source>
</evidence>
<organism evidence="6 7">
    <name type="scientific">Roseovarius faecimaris</name>
    <dbReference type="NCBI Taxonomy" id="2494550"/>
    <lineage>
        <taxon>Bacteria</taxon>
        <taxon>Pseudomonadati</taxon>
        <taxon>Pseudomonadota</taxon>
        <taxon>Alphaproteobacteria</taxon>
        <taxon>Rhodobacterales</taxon>
        <taxon>Roseobacteraceae</taxon>
        <taxon>Roseovarius</taxon>
    </lineage>
</organism>